<reference evidence="3" key="1">
    <citation type="submission" date="2011-04" db="EMBL/GenBank/DDBJ databases">
        <title>Taxonomic and functional metagenomic profiling of the microbial community in the anoxic sediment of a brackish shallow lake (Laguna de Carrizo Central Spain).</title>
        <authorList>
            <consortium name="CONSOLIDER consortium CSD2007-00005"/>
            <person name="Guazzaroni M.-E."/>
            <person name="Richter M."/>
            <person name="Garcia-Salamanca A."/>
            <person name="Yarza P."/>
            <person name="Ferrer M."/>
        </authorList>
    </citation>
    <scope>NUCLEOTIDE SEQUENCE</scope>
</reference>
<dbReference type="EC" id="2.4.-.-" evidence="3"/>
<sequence length="647" mass="72130">MLSAGRAGLDFQVRFLFDRKVSQRNRLATFNPFTLVARAIGTARSAPDIVIVSLWRSCIAGVLVKLLRPRTRLVVLIHNSVDAHFADWLFTRIGIALATAVWADSEASVRLRFKRRIRAPLTIIPFLTRHIAPAFEPTADARAQARFIFWGRLAAQKNLWHALRLFKRIHGAHPEAQFTVIGPDAGELDGLVAWCKTQGLGEAVCFTGAKPMKEIRQLAAGHSFYLQTSDYEGMAMSVVEAMQLGLVPVVTPVGEIASYCIDGANAILVRNDDEAVSSVEELLADRQRWQAMRKSAMQAWSARPLYRDAVLNACTRLLGPALEKGDREVVIYWLMFILPAIAALAAGKGYKRNREGLARMTPAFLFTGLSLVILIGLRHQVGGDWFNYLRHLDAGRDEALGSLLLKSDPGYRFLNWVAVQLDLGIYSVNVIGALIFTAGLLSFCRVLPRPWLALTASIPYLVIVVAMGYTRQGIALGLAMLGLMALERGSVQRFSGWILAGTLFHRSALLLLPIAALASTKRRILAALWIGVIGLVGYLALLEPDVENLYRNYIEREYQSQGALIRLGMNAIAAVLFLLFRKKFALSEESTALWRWISMIALALFVAYFAFRAVPRRWTAWVFTSFLYSFWSFPICHRLRRTLGQGP</sequence>
<dbReference type="SUPFAM" id="SSF53756">
    <property type="entry name" value="UDP-Glycosyltransferase/glycogen phosphorylase"/>
    <property type="match status" value="1"/>
</dbReference>
<feature type="transmembrane region" description="Helical" evidence="1">
    <location>
        <begin position="562"/>
        <end position="580"/>
    </location>
</feature>
<dbReference type="Pfam" id="PF00534">
    <property type="entry name" value="Glycos_transf_1"/>
    <property type="match status" value="1"/>
</dbReference>
<organism evidence="3">
    <name type="scientific">uncultured microorganism</name>
    <dbReference type="NCBI Taxonomy" id="358574"/>
    <lineage>
        <taxon>unclassified sequences</taxon>
        <taxon>environmental samples</taxon>
    </lineage>
</organism>
<name>F8UGZ1_9ZZZZ</name>
<feature type="transmembrane region" description="Helical" evidence="1">
    <location>
        <begin position="617"/>
        <end position="636"/>
    </location>
</feature>
<protein>
    <submittedName>
        <fullName evidence="3">Glycosyl transferase group 1 domain-containing membrane protein</fullName>
        <ecNumber evidence="3">2.4.-.-</ecNumber>
    </submittedName>
</protein>
<dbReference type="CDD" id="cd03801">
    <property type="entry name" value="GT4_PimA-like"/>
    <property type="match status" value="1"/>
</dbReference>
<keyword evidence="1" id="KW-0472">Membrane</keyword>
<proteinExistence type="predicted"/>
<evidence type="ECO:0000259" key="2">
    <source>
        <dbReference type="Pfam" id="PF00534"/>
    </source>
</evidence>
<evidence type="ECO:0000256" key="1">
    <source>
        <dbReference type="SAM" id="Phobius"/>
    </source>
</evidence>
<accession>F8UGZ1</accession>
<feature type="transmembrane region" description="Helical" evidence="1">
    <location>
        <begin position="524"/>
        <end position="542"/>
    </location>
</feature>
<dbReference type="GO" id="GO:0016757">
    <property type="term" value="F:glycosyltransferase activity"/>
    <property type="evidence" value="ECO:0007669"/>
    <property type="project" value="UniProtKB-KW"/>
</dbReference>
<dbReference type="Gene3D" id="3.40.50.2000">
    <property type="entry name" value="Glycogen Phosphorylase B"/>
    <property type="match status" value="1"/>
</dbReference>
<feature type="transmembrane region" description="Helical" evidence="1">
    <location>
        <begin position="362"/>
        <end position="381"/>
    </location>
</feature>
<keyword evidence="3" id="KW-0808">Transferase</keyword>
<keyword evidence="3" id="KW-0328">Glycosyltransferase</keyword>
<feature type="transmembrane region" description="Helical" evidence="1">
    <location>
        <begin position="592"/>
        <end position="611"/>
    </location>
</feature>
<dbReference type="PANTHER" id="PTHR12526">
    <property type="entry name" value="GLYCOSYLTRANSFERASE"/>
    <property type="match status" value="1"/>
</dbReference>
<feature type="transmembrane region" description="Helical" evidence="1">
    <location>
        <begin position="330"/>
        <end position="350"/>
    </location>
</feature>
<keyword evidence="1" id="KW-0812">Transmembrane</keyword>
<feature type="transmembrane region" description="Helical" evidence="1">
    <location>
        <begin position="451"/>
        <end position="474"/>
    </location>
</feature>
<dbReference type="Pfam" id="PF14897">
    <property type="entry name" value="EpsG"/>
    <property type="match status" value="1"/>
</dbReference>
<dbReference type="PANTHER" id="PTHR12526:SF636">
    <property type="entry name" value="BLL3647 PROTEIN"/>
    <property type="match status" value="1"/>
</dbReference>
<feature type="transmembrane region" description="Helical" evidence="1">
    <location>
        <begin position="423"/>
        <end position="444"/>
    </location>
</feature>
<dbReference type="InterPro" id="IPR001296">
    <property type="entry name" value="Glyco_trans_1"/>
</dbReference>
<keyword evidence="1" id="KW-1133">Transmembrane helix</keyword>
<feature type="transmembrane region" description="Helical" evidence="1">
    <location>
        <begin position="494"/>
        <end position="517"/>
    </location>
</feature>
<dbReference type="AlphaFoldDB" id="F8UGZ1"/>
<evidence type="ECO:0000313" key="3">
    <source>
        <dbReference type="EMBL" id="AEI30298.1"/>
    </source>
</evidence>
<dbReference type="EMBL" id="JF805035">
    <property type="protein sequence ID" value="AEI30298.1"/>
    <property type="molecule type" value="Genomic_DNA"/>
</dbReference>
<dbReference type="InterPro" id="IPR049458">
    <property type="entry name" value="EpsG-like"/>
</dbReference>
<feature type="domain" description="Glycosyl transferase family 1" evidence="2">
    <location>
        <begin position="144"/>
        <end position="296"/>
    </location>
</feature>
<gene>
    <name evidence="3" type="ORF">LDC_03279</name>
</gene>